<sequence>MTQTTASPQTTTVPVAPGFAPAAIRAVLNPAARVSPRLAGRIALEIWRRPGRPIQVHRTERAVHDLARNEPVAHDGTRVATYAWGDGRRPVLLVHGWGGRASRFAPVVAALLEAGLSPVAYDAWGHGATPGPARTILDHRQVIGALEQRHGGFEAVVAHSFGVPVAWHAVADGLAADRVVAISGMGDFGDLVGSFCAQLGLDAPVDSALRAAIERRWFDGDAGIWERFSTHRLPGREVLVVHDTTDRVVLRGQADLLLAAQGAQARLLETTGLGHYRILRDPAVVAAAVAFVTGGPR</sequence>
<reference evidence="2 3" key="1">
    <citation type="submission" date="2019-12" db="EMBL/GenBank/DDBJ databases">
        <authorList>
            <person name="Huq M.A."/>
        </authorList>
    </citation>
    <scope>NUCLEOTIDE SEQUENCE [LARGE SCALE GENOMIC DNA]</scope>
    <source>
        <strain evidence="2 3">MAH-18</strain>
    </source>
</reference>
<evidence type="ECO:0000313" key="2">
    <source>
        <dbReference type="EMBL" id="MVQ49864.1"/>
    </source>
</evidence>
<dbReference type="SUPFAM" id="SSF53474">
    <property type="entry name" value="alpha/beta-Hydrolases"/>
    <property type="match status" value="1"/>
</dbReference>
<dbReference type="AlphaFoldDB" id="A0A6L6XRB5"/>
<gene>
    <name evidence="2" type="ORF">GON03_11775</name>
</gene>
<dbReference type="RefSeq" id="WP_157342709.1">
    <property type="nucleotide sequence ID" value="NZ_WSEK01000004.1"/>
</dbReference>
<dbReference type="InterPro" id="IPR029058">
    <property type="entry name" value="AB_hydrolase_fold"/>
</dbReference>
<dbReference type="Proteomes" id="UP000473525">
    <property type="component" value="Unassembled WGS sequence"/>
</dbReference>
<accession>A0A6L6XRB5</accession>
<dbReference type="GO" id="GO:0016787">
    <property type="term" value="F:hydrolase activity"/>
    <property type="evidence" value="ECO:0007669"/>
    <property type="project" value="UniProtKB-KW"/>
</dbReference>
<evidence type="ECO:0000259" key="1">
    <source>
        <dbReference type="Pfam" id="PF12697"/>
    </source>
</evidence>
<dbReference type="EMBL" id="WSEK01000004">
    <property type="protein sequence ID" value="MVQ49864.1"/>
    <property type="molecule type" value="Genomic_DNA"/>
</dbReference>
<dbReference type="Gene3D" id="3.40.50.1820">
    <property type="entry name" value="alpha/beta hydrolase"/>
    <property type="match status" value="1"/>
</dbReference>
<feature type="domain" description="AB hydrolase-1" evidence="1">
    <location>
        <begin position="91"/>
        <end position="288"/>
    </location>
</feature>
<keyword evidence="2" id="KW-0378">Hydrolase</keyword>
<evidence type="ECO:0000313" key="3">
    <source>
        <dbReference type="Proteomes" id="UP000473525"/>
    </source>
</evidence>
<keyword evidence="3" id="KW-1185">Reference proteome</keyword>
<protein>
    <submittedName>
        <fullName evidence="2">Alpha/beta hydrolase</fullName>
    </submittedName>
</protein>
<organism evidence="2 3">
    <name type="scientific">Nocardioides agri</name>
    <dbReference type="NCBI Taxonomy" id="2682843"/>
    <lineage>
        <taxon>Bacteria</taxon>
        <taxon>Bacillati</taxon>
        <taxon>Actinomycetota</taxon>
        <taxon>Actinomycetes</taxon>
        <taxon>Propionibacteriales</taxon>
        <taxon>Nocardioidaceae</taxon>
        <taxon>Nocardioides</taxon>
    </lineage>
</organism>
<comment type="caution">
    <text evidence="2">The sequence shown here is derived from an EMBL/GenBank/DDBJ whole genome shotgun (WGS) entry which is preliminary data.</text>
</comment>
<dbReference type="InterPro" id="IPR000073">
    <property type="entry name" value="AB_hydrolase_1"/>
</dbReference>
<proteinExistence type="predicted"/>
<dbReference type="Pfam" id="PF12697">
    <property type="entry name" value="Abhydrolase_6"/>
    <property type="match status" value="1"/>
</dbReference>
<name>A0A6L6XRB5_9ACTN</name>